<dbReference type="Proteomes" id="UP000233556">
    <property type="component" value="Unassembled WGS sequence"/>
</dbReference>
<sequence>MAGNLMKVCETTLSDEHLPVETSVSGRSPPSSPAAGSFSKNSPPVSPVDPVLLSPGHTNIKSKCATISFSSKPTPPCQEQSLEDKADASVIEVEDSEKELSLPSVSSSVLLCDEPPLPLDDCWHVEYLSPVRGNSQDSSQVSRARTSSAKPGSWHERWESPAHGREIKGSTPLGGSPVGRRATLLSLEKSPIEACSPVGSRPSYLNSKIWDDWNGEEEEEVFPEVLPLSQRLSAAAGACQTDPLKTPGESLS</sequence>
<keyword evidence="2" id="KW-0540">Nuclease</keyword>
<evidence type="ECO:0000313" key="2">
    <source>
        <dbReference type="EMBL" id="PKU27733.1"/>
    </source>
</evidence>
<reference evidence="3" key="1">
    <citation type="submission" date="2017-11" db="EMBL/GenBank/DDBJ databases">
        <authorList>
            <person name="Lima N.C."/>
            <person name="Parody-Merino A.M."/>
            <person name="Battley P.F."/>
            <person name="Fidler A.E."/>
            <person name="Prosdocimi F."/>
        </authorList>
    </citation>
    <scope>NUCLEOTIDE SEQUENCE [LARGE SCALE GENOMIC DNA]</scope>
</reference>
<dbReference type="GO" id="GO:0004519">
    <property type="term" value="F:endonuclease activity"/>
    <property type="evidence" value="ECO:0007669"/>
    <property type="project" value="UniProtKB-KW"/>
</dbReference>
<keyword evidence="3" id="KW-1185">Reference proteome</keyword>
<accession>A0A2I0T1Q1</accession>
<dbReference type="PANTHER" id="PTHR21541">
    <property type="entry name" value="BTB POZ DOMAIN CONTAINING 12"/>
    <property type="match status" value="1"/>
</dbReference>
<dbReference type="OrthoDB" id="5576441at2759"/>
<protein>
    <submittedName>
        <fullName evidence="2">Structure-specific endonuclease subunit slx4</fullName>
    </submittedName>
</protein>
<organism evidence="2 3">
    <name type="scientific">Limosa lapponica baueri</name>
    <dbReference type="NCBI Taxonomy" id="1758121"/>
    <lineage>
        <taxon>Eukaryota</taxon>
        <taxon>Metazoa</taxon>
        <taxon>Chordata</taxon>
        <taxon>Craniata</taxon>
        <taxon>Vertebrata</taxon>
        <taxon>Euteleostomi</taxon>
        <taxon>Archelosauria</taxon>
        <taxon>Archosauria</taxon>
        <taxon>Dinosauria</taxon>
        <taxon>Saurischia</taxon>
        <taxon>Theropoda</taxon>
        <taxon>Coelurosauria</taxon>
        <taxon>Aves</taxon>
        <taxon>Neognathae</taxon>
        <taxon>Neoaves</taxon>
        <taxon>Charadriiformes</taxon>
        <taxon>Scolopacidae</taxon>
        <taxon>Limosa</taxon>
    </lineage>
</organism>
<dbReference type="EMBL" id="KZ524844">
    <property type="protein sequence ID" value="PKU27733.1"/>
    <property type="molecule type" value="Genomic_DNA"/>
</dbReference>
<keyword evidence="2" id="KW-0378">Hydrolase</keyword>
<dbReference type="GO" id="GO:0000712">
    <property type="term" value="P:resolution of meiotic recombination intermediates"/>
    <property type="evidence" value="ECO:0007669"/>
    <property type="project" value="TreeGrafter"/>
</dbReference>
<dbReference type="GO" id="GO:0033557">
    <property type="term" value="C:Slx1-Slx4 complex"/>
    <property type="evidence" value="ECO:0007669"/>
    <property type="project" value="TreeGrafter"/>
</dbReference>
<feature type="region of interest" description="Disordered" evidence="1">
    <location>
        <begin position="1"/>
        <end position="50"/>
    </location>
</feature>
<reference evidence="3" key="2">
    <citation type="submission" date="2017-12" db="EMBL/GenBank/DDBJ databases">
        <title>Genome sequence of the Bar-tailed Godwit (Limosa lapponica baueri).</title>
        <authorList>
            <person name="Lima N.C.B."/>
            <person name="Parody-Merino A.M."/>
            <person name="Battley P.F."/>
            <person name="Fidler A.E."/>
            <person name="Prosdocimi F."/>
        </authorList>
    </citation>
    <scope>NUCLEOTIDE SEQUENCE [LARGE SCALE GENOMIC DNA]</scope>
</reference>
<proteinExistence type="predicted"/>
<dbReference type="PANTHER" id="PTHR21541:SF3">
    <property type="entry name" value="STRUCTURE-SPECIFIC ENDONUCLEASE SUBUNIT SLX4"/>
    <property type="match status" value="1"/>
</dbReference>
<feature type="compositionally biased region" description="Polar residues" evidence="1">
    <location>
        <begin position="132"/>
        <end position="150"/>
    </location>
</feature>
<feature type="compositionally biased region" description="Basic and acidic residues" evidence="1">
    <location>
        <begin position="153"/>
        <end position="168"/>
    </location>
</feature>
<feature type="region of interest" description="Disordered" evidence="1">
    <location>
        <begin position="132"/>
        <end position="180"/>
    </location>
</feature>
<dbReference type="AlphaFoldDB" id="A0A2I0T1Q1"/>
<keyword evidence="2" id="KW-0255">Endonuclease</keyword>
<feature type="compositionally biased region" description="Low complexity" evidence="1">
    <location>
        <begin position="23"/>
        <end position="50"/>
    </location>
</feature>
<evidence type="ECO:0000313" key="3">
    <source>
        <dbReference type="Proteomes" id="UP000233556"/>
    </source>
</evidence>
<evidence type="ECO:0000256" key="1">
    <source>
        <dbReference type="SAM" id="MobiDB-lite"/>
    </source>
</evidence>
<name>A0A2I0T1Q1_LIMLA</name>
<gene>
    <name evidence="2" type="ORF">llap_21964</name>
</gene>